<dbReference type="InterPro" id="IPR036565">
    <property type="entry name" value="Mur-like_cat_sf"/>
</dbReference>
<dbReference type="SUPFAM" id="SSF53623">
    <property type="entry name" value="MurD-like peptide ligases, catalytic domain"/>
    <property type="match status" value="1"/>
</dbReference>
<protein>
    <recommendedName>
        <fullName evidence="10 11">UDP-N-acetylmuramoyl-tripeptide--D-alanyl-D-alanine ligase</fullName>
        <ecNumber evidence="10 11">6.3.2.10</ecNumber>
    </recommendedName>
    <alternativeName>
        <fullName evidence="10">D-alanyl-D-alanine-adding enzyme</fullName>
    </alternativeName>
</protein>
<dbReference type="GO" id="GO:0009252">
    <property type="term" value="P:peptidoglycan biosynthetic process"/>
    <property type="evidence" value="ECO:0007669"/>
    <property type="project" value="UniProtKB-UniRule"/>
</dbReference>
<dbReference type="InterPro" id="IPR013221">
    <property type="entry name" value="Mur_ligase_cen"/>
</dbReference>
<evidence type="ECO:0000256" key="7">
    <source>
        <dbReference type="ARBA" id="ARBA00022984"/>
    </source>
</evidence>
<dbReference type="UniPathway" id="UPA00219"/>
<dbReference type="eggNOG" id="COG0770">
    <property type="taxonomic scope" value="Bacteria"/>
</dbReference>
<dbReference type="PANTHER" id="PTHR43024:SF1">
    <property type="entry name" value="UDP-N-ACETYLMURAMOYL-TRIPEPTIDE--D-ALANYL-D-ALANINE LIGASE"/>
    <property type="match status" value="1"/>
</dbReference>
<feature type="domain" description="Mur ligase central" evidence="13">
    <location>
        <begin position="122"/>
        <end position="304"/>
    </location>
</feature>
<proteinExistence type="inferred from homology"/>
<evidence type="ECO:0000256" key="5">
    <source>
        <dbReference type="ARBA" id="ARBA00022840"/>
    </source>
</evidence>
<dbReference type="EC" id="6.3.2.10" evidence="10 11"/>
<evidence type="ECO:0000256" key="9">
    <source>
        <dbReference type="ARBA" id="ARBA00023316"/>
    </source>
</evidence>
<evidence type="ECO:0000259" key="13">
    <source>
        <dbReference type="Pfam" id="PF08245"/>
    </source>
</evidence>
<evidence type="ECO:0000256" key="6">
    <source>
        <dbReference type="ARBA" id="ARBA00022960"/>
    </source>
</evidence>
<keyword evidence="2 10" id="KW-0436">Ligase</keyword>
<evidence type="ECO:0000313" key="17">
    <source>
        <dbReference type="Proteomes" id="UP000016646"/>
    </source>
</evidence>
<dbReference type="PANTHER" id="PTHR43024">
    <property type="entry name" value="UDP-N-ACETYLMURAMOYL-TRIPEPTIDE--D-ALANYL-D-ALANINE LIGASE"/>
    <property type="match status" value="1"/>
</dbReference>
<comment type="caution">
    <text evidence="14">The sequence shown here is derived from an EMBL/GenBank/DDBJ whole genome shotgun (WGS) entry which is preliminary data.</text>
</comment>
<dbReference type="Gene3D" id="3.90.190.20">
    <property type="entry name" value="Mur ligase, C-terminal domain"/>
    <property type="match status" value="1"/>
</dbReference>
<evidence type="ECO:0000313" key="15">
    <source>
        <dbReference type="EMBL" id="ERK04920.1"/>
    </source>
</evidence>
<evidence type="ECO:0000313" key="16">
    <source>
        <dbReference type="Proteomes" id="UP000016412"/>
    </source>
</evidence>
<name>U1FJX1_TRESO</name>
<organism evidence="14 16">
    <name type="scientific">Treponema socranskii subsp. socranskii VPI DR56BR1116 = ATCC 35536</name>
    <dbReference type="NCBI Taxonomy" id="1125725"/>
    <lineage>
        <taxon>Bacteria</taxon>
        <taxon>Pseudomonadati</taxon>
        <taxon>Spirochaetota</taxon>
        <taxon>Spirochaetia</taxon>
        <taxon>Spirochaetales</taxon>
        <taxon>Treponemataceae</taxon>
        <taxon>Treponema</taxon>
    </lineage>
</organism>
<dbReference type="GO" id="GO:0047480">
    <property type="term" value="F:UDP-N-acetylmuramoyl-tripeptide-D-alanyl-D-alanine ligase activity"/>
    <property type="evidence" value="ECO:0007669"/>
    <property type="project" value="UniProtKB-UniRule"/>
</dbReference>
<evidence type="ECO:0000256" key="2">
    <source>
        <dbReference type="ARBA" id="ARBA00022598"/>
    </source>
</evidence>
<dbReference type="HAMAP" id="MF_02019">
    <property type="entry name" value="MurF"/>
    <property type="match status" value="1"/>
</dbReference>
<comment type="function">
    <text evidence="10 11">Involved in cell wall formation. Catalyzes the final step in the synthesis of UDP-N-acetylmuramoyl-pentapeptide, the precursor of murein.</text>
</comment>
<dbReference type="InterPro" id="IPR004101">
    <property type="entry name" value="Mur_ligase_C"/>
</dbReference>
<keyword evidence="4 10" id="KW-0547">Nucleotide-binding</keyword>
<dbReference type="Gene3D" id="3.40.1390.10">
    <property type="entry name" value="MurE/MurF, N-terminal domain"/>
    <property type="match status" value="1"/>
</dbReference>
<dbReference type="Proteomes" id="UP000016646">
    <property type="component" value="Unassembled WGS sequence"/>
</dbReference>
<dbReference type="EMBL" id="AUZJ01000064">
    <property type="protein sequence ID" value="ERF59631.1"/>
    <property type="molecule type" value="Genomic_DNA"/>
</dbReference>
<comment type="similarity">
    <text evidence="10">Belongs to the MurCDEF family. MurF subfamily.</text>
</comment>
<comment type="subcellular location">
    <subcellularLocation>
        <location evidence="10 11">Cytoplasm</location>
    </subcellularLocation>
</comment>
<keyword evidence="5 10" id="KW-0067">ATP-binding</keyword>
<dbReference type="GO" id="GO:0051301">
    <property type="term" value="P:cell division"/>
    <property type="evidence" value="ECO:0007669"/>
    <property type="project" value="UniProtKB-KW"/>
</dbReference>
<reference evidence="16 17" key="1">
    <citation type="submission" date="2013-08" db="EMBL/GenBank/DDBJ databases">
        <authorList>
            <person name="Durkin A.S."/>
            <person name="Haft D.R."/>
            <person name="McCorrison J."/>
            <person name="Torralba M."/>
            <person name="Gillis M."/>
            <person name="Haft D.H."/>
            <person name="Methe B."/>
            <person name="Sutton G."/>
            <person name="Nelson K.E."/>
        </authorList>
    </citation>
    <scope>NUCLEOTIDE SEQUENCE [LARGE SCALE GENOMIC DNA]</scope>
    <source>
        <strain evidence="15 17">ATCC 35536</strain>
        <strain evidence="14 16">VPI DR56BR1116</strain>
    </source>
</reference>
<dbReference type="InterPro" id="IPR005863">
    <property type="entry name" value="UDP-N-AcMur_synth"/>
</dbReference>
<comment type="pathway">
    <text evidence="10 11">Cell wall biogenesis; peptidoglycan biosynthesis.</text>
</comment>
<dbReference type="PATRIC" id="fig|1125725.3.peg.2390"/>
<dbReference type="SUPFAM" id="SSF53244">
    <property type="entry name" value="MurD-like peptide ligases, peptide-binding domain"/>
    <property type="match status" value="1"/>
</dbReference>
<accession>U1FJX1</accession>
<dbReference type="Proteomes" id="UP000016412">
    <property type="component" value="Unassembled WGS sequence"/>
</dbReference>
<dbReference type="NCBIfam" id="TIGR01143">
    <property type="entry name" value="murF"/>
    <property type="match status" value="1"/>
</dbReference>
<keyword evidence="6 10" id="KW-0133">Cell shape</keyword>
<keyword evidence="3 10" id="KW-0132">Cell division</keyword>
<dbReference type="SUPFAM" id="SSF63418">
    <property type="entry name" value="MurE/MurF N-terminal domain"/>
    <property type="match status" value="1"/>
</dbReference>
<evidence type="ECO:0000259" key="12">
    <source>
        <dbReference type="Pfam" id="PF02875"/>
    </source>
</evidence>
<dbReference type="Pfam" id="PF02875">
    <property type="entry name" value="Mur_ligase_C"/>
    <property type="match status" value="1"/>
</dbReference>
<dbReference type="InterPro" id="IPR035911">
    <property type="entry name" value="MurE/MurF_N"/>
</dbReference>
<evidence type="ECO:0000313" key="14">
    <source>
        <dbReference type="EMBL" id="ERF59631.1"/>
    </source>
</evidence>
<sequence length="479" mass="50814">MERSELVAAVRGKGVGHSAAESRFCFSSVTTDSRLVVPGSLFVPLVGTVQNGHAYISESLAKGASVVFINESEYSSDERFYLLLAEKYPLAFFVIVSDTLYALQDAAAAYVAKFPRLKKIGITGSSGKTTTKELVAAVLKQKYRVVSSDGNFNSETGLPLSVFKIRDTDEIGVFEMGMNRPNEIGEIARVLKPQYALITNIGSAHIGILGSKKNIAAEKRKIFDYVPSSGAAFVPASDAFAPFLIENCKGQIVYFGNDVAEKSGASLVSDDGLAGTVFSVGGERVHFKLPGMYNYENALAAVAVGKYFGVSDAEIKTALSSFGGVSGRSESGHIALKNGKRVTLVKDCYNANAESTASVLSFCASAKDVERKIYVLGDMLELGDVSRDVHEKAGRDACKANAYKIVFIGTEMKYAYDAALASGFTGALYIAGSSSKAMSCAADFILANASDGDLLLLKGSRGMALERIVPLITAEGCDA</sequence>
<dbReference type="GO" id="GO:0008360">
    <property type="term" value="P:regulation of cell shape"/>
    <property type="evidence" value="ECO:0007669"/>
    <property type="project" value="UniProtKB-KW"/>
</dbReference>
<dbReference type="RefSeq" id="WP_021331363.1">
    <property type="nucleotide sequence ID" value="NZ_AUZJ01000064.1"/>
</dbReference>
<evidence type="ECO:0000256" key="4">
    <source>
        <dbReference type="ARBA" id="ARBA00022741"/>
    </source>
</evidence>
<dbReference type="InterPro" id="IPR036615">
    <property type="entry name" value="Mur_ligase_C_dom_sf"/>
</dbReference>
<evidence type="ECO:0000256" key="10">
    <source>
        <dbReference type="HAMAP-Rule" id="MF_02019"/>
    </source>
</evidence>
<feature type="domain" description="Mur ligase C-terminal" evidence="12">
    <location>
        <begin position="340"/>
        <end position="461"/>
    </location>
</feature>
<evidence type="ECO:0000256" key="3">
    <source>
        <dbReference type="ARBA" id="ARBA00022618"/>
    </source>
</evidence>
<feature type="binding site" evidence="10">
    <location>
        <begin position="124"/>
        <end position="130"/>
    </location>
    <ligand>
        <name>ATP</name>
        <dbReference type="ChEBI" id="CHEBI:30616"/>
    </ligand>
</feature>
<keyword evidence="7 10" id="KW-0573">Peptidoglycan synthesis</keyword>
<dbReference type="AlphaFoldDB" id="U1FJX1"/>
<gene>
    <name evidence="10 14" type="primary">murF</name>
    <name evidence="15" type="ORF">HMPREF0860_1228</name>
    <name evidence="14" type="ORF">HMPREF1325_1090</name>
</gene>
<keyword evidence="9 10" id="KW-0961">Cell wall biogenesis/degradation</keyword>
<evidence type="ECO:0000256" key="1">
    <source>
        <dbReference type="ARBA" id="ARBA00022490"/>
    </source>
</evidence>
<evidence type="ECO:0000256" key="11">
    <source>
        <dbReference type="RuleBase" id="RU004136"/>
    </source>
</evidence>
<dbReference type="InterPro" id="IPR051046">
    <property type="entry name" value="MurCDEF_CellWall_CoF430Synth"/>
</dbReference>
<keyword evidence="1 10" id="KW-0963">Cytoplasm</keyword>
<dbReference type="OrthoDB" id="9801978at2"/>
<keyword evidence="17" id="KW-1185">Reference proteome</keyword>
<dbReference type="GO" id="GO:0005737">
    <property type="term" value="C:cytoplasm"/>
    <property type="evidence" value="ECO:0007669"/>
    <property type="project" value="UniProtKB-SubCell"/>
</dbReference>
<dbReference type="GO" id="GO:0071555">
    <property type="term" value="P:cell wall organization"/>
    <property type="evidence" value="ECO:0007669"/>
    <property type="project" value="UniProtKB-KW"/>
</dbReference>
<keyword evidence="8 10" id="KW-0131">Cell cycle</keyword>
<dbReference type="STRING" id="1125725.HMPREF1325_1090"/>
<dbReference type="Gene3D" id="3.40.1190.10">
    <property type="entry name" value="Mur-like, catalytic domain"/>
    <property type="match status" value="1"/>
</dbReference>
<dbReference type="Pfam" id="PF08245">
    <property type="entry name" value="Mur_ligase_M"/>
    <property type="match status" value="1"/>
</dbReference>
<dbReference type="EMBL" id="AVQI01000008">
    <property type="protein sequence ID" value="ERK04920.1"/>
    <property type="molecule type" value="Genomic_DNA"/>
</dbReference>
<comment type="catalytic activity">
    <reaction evidence="10 11">
        <text>D-alanyl-D-alanine + UDP-N-acetyl-alpha-D-muramoyl-L-alanyl-gamma-D-glutamyl-meso-2,6-diaminopimelate + ATP = UDP-N-acetyl-alpha-D-muramoyl-L-alanyl-gamma-D-glutamyl-meso-2,6-diaminopimeloyl-D-alanyl-D-alanine + ADP + phosphate + H(+)</text>
        <dbReference type="Rhea" id="RHEA:28374"/>
        <dbReference type="ChEBI" id="CHEBI:15378"/>
        <dbReference type="ChEBI" id="CHEBI:30616"/>
        <dbReference type="ChEBI" id="CHEBI:43474"/>
        <dbReference type="ChEBI" id="CHEBI:57822"/>
        <dbReference type="ChEBI" id="CHEBI:61386"/>
        <dbReference type="ChEBI" id="CHEBI:83905"/>
        <dbReference type="ChEBI" id="CHEBI:456216"/>
        <dbReference type="EC" id="6.3.2.10"/>
    </reaction>
</comment>
<evidence type="ECO:0000256" key="8">
    <source>
        <dbReference type="ARBA" id="ARBA00023306"/>
    </source>
</evidence>
<dbReference type="GO" id="GO:0005524">
    <property type="term" value="F:ATP binding"/>
    <property type="evidence" value="ECO:0007669"/>
    <property type="project" value="UniProtKB-UniRule"/>
</dbReference>